<keyword evidence="4" id="KW-0572">Peptidoglycan-anchor</keyword>
<evidence type="ECO:0000256" key="4">
    <source>
        <dbReference type="ARBA" id="ARBA00023088"/>
    </source>
</evidence>
<dbReference type="RefSeq" id="WP_024636262.1">
    <property type="nucleotide sequence ID" value="NZ_CABGUD010000021.1"/>
</dbReference>
<feature type="domain" description="Gram-positive pilin subunit D1 N-terminal" evidence="8">
    <location>
        <begin position="33"/>
        <end position="188"/>
    </location>
</feature>
<dbReference type="NCBIfam" id="TIGR04226">
    <property type="entry name" value="RrgB_K2N_iso_D2"/>
    <property type="match status" value="1"/>
</dbReference>
<dbReference type="NCBIfam" id="NF033902">
    <property type="entry name" value="iso_D2_wall_anc"/>
    <property type="match status" value="1"/>
</dbReference>
<proteinExistence type="predicted"/>
<dbReference type="InterPro" id="IPR026466">
    <property type="entry name" value="Fim_isopep_form_D2_dom"/>
</dbReference>
<dbReference type="InterPro" id="IPR048052">
    <property type="entry name" value="FM1-like"/>
</dbReference>
<evidence type="ECO:0000259" key="9">
    <source>
        <dbReference type="Pfam" id="PF17802"/>
    </source>
</evidence>
<keyword evidence="5" id="KW-0472">Membrane</keyword>
<dbReference type="PATRIC" id="fig|1351.219.peg.3149"/>
<dbReference type="InterPro" id="IPR041033">
    <property type="entry name" value="SpaA_PFL_dom_1"/>
</dbReference>
<feature type="domain" description="Gram-positive cocci surface proteins LPxTG" evidence="7">
    <location>
        <begin position="455"/>
        <end position="490"/>
    </location>
</feature>
<protein>
    <submittedName>
        <fullName evidence="10">Bee3</fullName>
    </submittedName>
</protein>
<dbReference type="InterPro" id="IPR032364">
    <property type="entry name" value="GramPos_pilinD1_N"/>
</dbReference>
<dbReference type="Gene3D" id="2.60.40.10">
    <property type="entry name" value="Immunoglobulins"/>
    <property type="match status" value="2"/>
</dbReference>
<evidence type="ECO:0000256" key="5">
    <source>
        <dbReference type="SAM" id="Phobius"/>
    </source>
</evidence>
<evidence type="ECO:0000256" key="2">
    <source>
        <dbReference type="ARBA" id="ARBA00022525"/>
    </source>
</evidence>
<evidence type="ECO:0000313" key="10">
    <source>
        <dbReference type="EMBL" id="AIJ00856.1"/>
    </source>
</evidence>
<dbReference type="Pfam" id="PF00746">
    <property type="entry name" value="Gram_pos_anchor"/>
    <property type="match status" value="1"/>
</dbReference>
<dbReference type="InterPro" id="IPR013783">
    <property type="entry name" value="Ig-like_fold"/>
</dbReference>
<evidence type="ECO:0000259" key="7">
    <source>
        <dbReference type="Pfam" id="PF00746"/>
    </source>
</evidence>
<keyword evidence="1" id="KW-0134">Cell wall</keyword>
<name>A0A066ZDW0_ENTFL</name>
<dbReference type="SUPFAM" id="SSF49401">
    <property type="entry name" value="Bacterial adhesins"/>
    <property type="match status" value="1"/>
</dbReference>
<feature type="signal peptide" evidence="6">
    <location>
        <begin position="1"/>
        <end position="29"/>
    </location>
</feature>
<dbReference type="InterPro" id="IPR019931">
    <property type="entry name" value="LPXTG_anchor"/>
</dbReference>
<dbReference type="AlphaFoldDB" id="A0A066ZDW0"/>
<sequence length="495" mass="53193">MKKLWKTLFSALLVVPLFTSVFGAITVSAAEATTTNVTINKRIWKDGEAPAQGSMQNTGEEMDFGGAPLKGAGFTAYDVTDAYLALIADGKSQAEATKEIADNASDYTTVAKAEQKTDANGQTTFEGLALKDDDKDKVYMFVETSTPGNVSVTTKAAPIVLAMPIYTFKDGKYSDTINTNVQVYPKNETKTDKKEVANLDKFTEVKGADGNVLYHNLTTGDEIEYKLTLNIPADILEDGVTYSVTDTPTAGLAYVKDSFAATGLVARTDYELAEDSATGGFTVTLKQSENVGKLAGSQLIATYKMKLTAEVNPDDLVNNSAQVTIGNNPQDKITPPTKFGTGGYKFVKKDSQSGATLSGAEFVVKQGSNFAIFEDAKNTKGEYIFKEWTTGEAKATKIVSDDKGELKVIGLKNGDYQLEEKATSSDKYVLLDEDVDFTVEHGQYGSQKLKSVLNTPKGLLPSTGGNGIYAFLLIGAALMIGAYAWFKKSKTQAEV</sequence>
<keyword evidence="5" id="KW-0812">Transmembrane</keyword>
<evidence type="ECO:0000256" key="3">
    <source>
        <dbReference type="ARBA" id="ARBA00022729"/>
    </source>
</evidence>
<evidence type="ECO:0000256" key="1">
    <source>
        <dbReference type="ARBA" id="ARBA00022512"/>
    </source>
</evidence>
<reference evidence="10" key="1">
    <citation type="submission" date="2014-04" db="EMBL/GenBank/DDBJ databases">
        <title>Distribution of virulence factors and resistance determinants in isolates of Enterococcus faecalis from various settings.</title>
        <authorList>
            <person name="Sadowy E."/>
            <person name="Gawryszewska I."/>
            <person name="Hryniewicz W."/>
        </authorList>
    </citation>
    <scope>NUCLEOTIDE SEQUENCE</scope>
    <source>
        <strain evidence="10">09_1258</strain>
    </source>
</reference>
<keyword evidence="3 6" id="KW-0732">Signal</keyword>
<dbReference type="Pfam" id="PF16555">
    <property type="entry name" value="GramPos_pilinD1"/>
    <property type="match status" value="1"/>
</dbReference>
<accession>A0A066ZDW0</accession>
<gene>
    <name evidence="10" type="primary">bee3</name>
</gene>
<dbReference type="NCBIfam" id="TIGR01167">
    <property type="entry name" value="LPXTG_anchor"/>
    <property type="match status" value="1"/>
</dbReference>
<dbReference type="Gene3D" id="2.60.40.740">
    <property type="match status" value="1"/>
</dbReference>
<evidence type="ECO:0000259" key="8">
    <source>
        <dbReference type="Pfam" id="PF16555"/>
    </source>
</evidence>
<dbReference type="InterPro" id="IPR008966">
    <property type="entry name" value="Adhesion_dom_sf"/>
</dbReference>
<keyword evidence="2" id="KW-0964">Secreted</keyword>
<feature type="domain" description="SpaA-like prealbumin fold" evidence="9">
    <location>
        <begin position="344"/>
        <end position="443"/>
    </location>
</feature>
<feature type="transmembrane region" description="Helical" evidence="5">
    <location>
        <begin position="467"/>
        <end position="486"/>
    </location>
</feature>
<evidence type="ECO:0000256" key="6">
    <source>
        <dbReference type="SAM" id="SignalP"/>
    </source>
</evidence>
<organism evidence="10">
    <name type="scientific">Enterococcus faecalis</name>
    <name type="common">Streptococcus faecalis</name>
    <dbReference type="NCBI Taxonomy" id="1351"/>
    <lineage>
        <taxon>Bacteria</taxon>
        <taxon>Bacillati</taxon>
        <taxon>Bacillota</taxon>
        <taxon>Bacilli</taxon>
        <taxon>Lactobacillales</taxon>
        <taxon>Enterococcaceae</taxon>
        <taxon>Enterococcus</taxon>
    </lineage>
</organism>
<dbReference type="EMBL" id="KJ756555">
    <property type="protein sequence ID" value="AIJ00856.1"/>
    <property type="molecule type" value="Genomic_DNA"/>
</dbReference>
<feature type="chain" id="PRO_5030002285" evidence="6">
    <location>
        <begin position="30"/>
        <end position="495"/>
    </location>
</feature>
<keyword evidence="5" id="KW-1133">Transmembrane helix</keyword>
<dbReference type="Pfam" id="PF17802">
    <property type="entry name" value="SpaA"/>
    <property type="match status" value="1"/>
</dbReference>